<accession>A0A3B3RGG1</accession>
<evidence type="ECO:0000256" key="5">
    <source>
        <dbReference type="ARBA" id="ARBA00023198"/>
    </source>
</evidence>
<dbReference type="PROSITE" id="PS50209">
    <property type="entry name" value="CARD"/>
    <property type="match status" value="1"/>
</dbReference>
<evidence type="ECO:0000259" key="6">
    <source>
        <dbReference type="PROSITE" id="PS50209"/>
    </source>
</evidence>
<dbReference type="GO" id="GO:0006954">
    <property type="term" value="P:inflammatory response"/>
    <property type="evidence" value="ECO:0007669"/>
    <property type="project" value="UniProtKB-KW"/>
</dbReference>
<dbReference type="Pfam" id="PF23679">
    <property type="entry name" value="UPA-FIIND"/>
    <property type="match status" value="1"/>
</dbReference>
<evidence type="ECO:0000256" key="2">
    <source>
        <dbReference type="ARBA" id="ARBA00022490"/>
    </source>
</evidence>
<dbReference type="PANTHER" id="PTHR46985">
    <property type="entry name" value="NACHT, LRR AND PYD DOMAINS-CONTAINING PROTEIN 1"/>
    <property type="match status" value="1"/>
</dbReference>
<evidence type="ECO:0000313" key="8">
    <source>
        <dbReference type="Ensembl" id="ENSPKIP00000017514.1"/>
    </source>
</evidence>
<dbReference type="Ensembl" id="ENSPKIT00000042026.1">
    <property type="protein sequence ID" value="ENSPKIP00000017514.1"/>
    <property type="gene ID" value="ENSPKIG00000003395.1"/>
</dbReference>
<dbReference type="InterPro" id="IPR001315">
    <property type="entry name" value="CARD"/>
</dbReference>
<evidence type="ECO:0000313" key="9">
    <source>
        <dbReference type="Proteomes" id="UP000261540"/>
    </source>
</evidence>
<dbReference type="SUPFAM" id="SSF47986">
    <property type="entry name" value="DEATH domain"/>
    <property type="match status" value="1"/>
</dbReference>
<keyword evidence="3" id="KW-0399">Innate immunity</keyword>
<dbReference type="Proteomes" id="UP000261540">
    <property type="component" value="Unplaced"/>
</dbReference>
<dbReference type="InterPro" id="IPR025307">
    <property type="entry name" value="FIIND_dom"/>
</dbReference>
<dbReference type="PROSITE" id="PS51830">
    <property type="entry name" value="FIIND"/>
    <property type="match status" value="1"/>
</dbReference>
<evidence type="ECO:0000256" key="4">
    <source>
        <dbReference type="ARBA" id="ARBA00022859"/>
    </source>
</evidence>
<dbReference type="InterPro" id="IPR051249">
    <property type="entry name" value="NLRP_Inflammasome"/>
</dbReference>
<dbReference type="GeneTree" id="ENSGT00730000111912"/>
<proteinExistence type="predicted"/>
<comment type="subcellular location">
    <subcellularLocation>
        <location evidence="1">Cytoplasm</location>
        <location evidence="1">Cytosol</location>
    </subcellularLocation>
</comment>
<sequence>MFSQLSGREPMSESLPAAKDLIEFLEKEVKLRNISEEPSSPQHHRVSTSATIDMDWILQLVSRNEHLFTPDVEETSNMREYRFQVNHAGRFFCSVTGLGFVMESSGEVTYSFCSWEKAPKTPGSWSLAGPLFNIECPQGALKELHLPHCEISADENLAVAHVTKDNMEILRPQEVTDTHVVISITSLSGFGVIKRKKSSKVRGQVLLLLRPKPQILNVFLLPLNVPPDQVHQQEQQRQNICIPTSSMCKLIHKRRYRMSCDHKAIRRIQPENEKFEYSFDQTIHPTFEVFLKCDVMEVELSVLENRSGKDVWQRFIDLTDAVPPSPSITEGEVQPTGVAFVDQHRTAIIQRVSLIEPILDELHKHISDEKYDYICAAKTRRNKFRRLYEVLNCKKLKMLFFEAVKRKEPHLISELESYSKLQIIHSESKCC</sequence>
<dbReference type="PANTHER" id="PTHR46985:SF2">
    <property type="entry name" value="APOPTOSIS-ASSOCIATED SPECK-LIKE PROTEIN CONTAINING A CARD"/>
    <property type="match status" value="1"/>
</dbReference>
<dbReference type="KEGG" id="pki:111840037"/>
<dbReference type="GO" id="GO:0005829">
    <property type="term" value="C:cytosol"/>
    <property type="evidence" value="ECO:0007669"/>
    <property type="project" value="UniProtKB-SubCell"/>
</dbReference>
<reference evidence="8" key="2">
    <citation type="submission" date="2025-09" db="UniProtKB">
        <authorList>
            <consortium name="Ensembl"/>
        </authorList>
    </citation>
    <scope>IDENTIFICATION</scope>
</reference>
<keyword evidence="2" id="KW-0963">Cytoplasm</keyword>
<feature type="domain" description="CARD" evidence="6">
    <location>
        <begin position="333"/>
        <end position="394"/>
    </location>
</feature>
<dbReference type="OrthoDB" id="8891580at2759"/>
<keyword evidence="4" id="KW-0391">Immunity</keyword>
<dbReference type="Pfam" id="PF13553">
    <property type="entry name" value="FIIND"/>
    <property type="match status" value="1"/>
</dbReference>
<evidence type="ECO:0000256" key="3">
    <source>
        <dbReference type="ARBA" id="ARBA00022588"/>
    </source>
</evidence>
<feature type="domain" description="FIIND" evidence="7">
    <location>
        <begin position="62"/>
        <end position="330"/>
    </location>
</feature>
<evidence type="ECO:0000259" key="7">
    <source>
        <dbReference type="PROSITE" id="PS51830"/>
    </source>
</evidence>
<dbReference type="Pfam" id="PF00619">
    <property type="entry name" value="CARD"/>
    <property type="match status" value="1"/>
</dbReference>
<dbReference type="InterPro" id="IPR011029">
    <property type="entry name" value="DEATH-like_dom_sf"/>
</dbReference>
<reference evidence="8" key="1">
    <citation type="submission" date="2025-08" db="UniProtKB">
        <authorList>
            <consortium name="Ensembl"/>
        </authorList>
    </citation>
    <scope>IDENTIFICATION</scope>
</reference>
<dbReference type="Gene3D" id="1.10.533.10">
    <property type="entry name" value="Death Domain, Fas"/>
    <property type="match status" value="1"/>
</dbReference>
<protein>
    <submittedName>
        <fullName evidence="8">NACHT, LRR and PYD domains-containing protein 1b allele 2-like</fullName>
    </submittedName>
</protein>
<keyword evidence="5" id="KW-0395">Inflammatory response</keyword>
<dbReference type="GO" id="GO:0042981">
    <property type="term" value="P:regulation of apoptotic process"/>
    <property type="evidence" value="ECO:0007669"/>
    <property type="project" value="InterPro"/>
</dbReference>
<dbReference type="AlphaFoldDB" id="A0A3B3RGG1"/>
<keyword evidence="9" id="KW-1185">Reference proteome</keyword>
<name>A0A3B3RGG1_9TELE</name>
<evidence type="ECO:0000256" key="1">
    <source>
        <dbReference type="ARBA" id="ARBA00004514"/>
    </source>
</evidence>
<organism evidence="8 9">
    <name type="scientific">Paramormyrops kingsleyae</name>
    <dbReference type="NCBI Taxonomy" id="1676925"/>
    <lineage>
        <taxon>Eukaryota</taxon>
        <taxon>Metazoa</taxon>
        <taxon>Chordata</taxon>
        <taxon>Craniata</taxon>
        <taxon>Vertebrata</taxon>
        <taxon>Euteleostomi</taxon>
        <taxon>Actinopterygii</taxon>
        <taxon>Neopterygii</taxon>
        <taxon>Teleostei</taxon>
        <taxon>Osteoglossocephala</taxon>
        <taxon>Osteoglossomorpha</taxon>
        <taxon>Osteoglossiformes</taxon>
        <taxon>Mormyridae</taxon>
        <taxon>Paramormyrops</taxon>
    </lineage>
</organism>
<dbReference type="GO" id="GO:0045087">
    <property type="term" value="P:innate immune response"/>
    <property type="evidence" value="ECO:0007669"/>
    <property type="project" value="UniProtKB-KW"/>
</dbReference>